<dbReference type="EMBL" id="JBHSNC010000007">
    <property type="protein sequence ID" value="MFC5528322.1"/>
    <property type="molecule type" value="Genomic_DNA"/>
</dbReference>
<name>A0ABW0QW20_9BACL</name>
<keyword evidence="2" id="KW-1185">Reference proteome</keyword>
<organism evidence="1 2">
    <name type="scientific">Cohnella yongneupensis</name>
    <dbReference type="NCBI Taxonomy" id="425006"/>
    <lineage>
        <taxon>Bacteria</taxon>
        <taxon>Bacillati</taxon>
        <taxon>Bacillota</taxon>
        <taxon>Bacilli</taxon>
        <taxon>Bacillales</taxon>
        <taxon>Paenibacillaceae</taxon>
        <taxon>Cohnella</taxon>
    </lineage>
</organism>
<dbReference type="InterPro" id="IPR027417">
    <property type="entry name" value="P-loop_NTPase"/>
</dbReference>
<evidence type="ECO:0000313" key="2">
    <source>
        <dbReference type="Proteomes" id="UP001596108"/>
    </source>
</evidence>
<evidence type="ECO:0000313" key="1">
    <source>
        <dbReference type="EMBL" id="MFC5528322.1"/>
    </source>
</evidence>
<dbReference type="Gene3D" id="3.40.50.300">
    <property type="entry name" value="P-loop containing nucleotide triphosphate hydrolases"/>
    <property type="match status" value="1"/>
</dbReference>
<reference evidence="2" key="1">
    <citation type="journal article" date="2019" name="Int. J. Syst. Evol. Microbiol.">
        <title>The Global Catalogue of Microorganisms (GCM) 10K type strain sequencing project: providing services to taxonomists for standard genome sequencing and annotation.</title>
        <authorList>
            <consortium name="The Broad Institute Genomics Platform"/>
            <consortium name="The Broad Institute Genome Sequencing Center for Infectious Disease"/>
            <person name="Wu L."/>
            <person name="Ma J."/>
        </authorList>
    </citation>
    <scope>NUCLEOTIDE SEQUENCE [LARGE SCALE GENOMIC DNA]</scope>
    <source>
        <strain evidence="2">CGMCC 1.18578</strain>
    </source>
</reference>
<dbReference type="SUPFAM" id="SSF52540">
    <property type="entry name" value="P-loop containing nucleoside triphosphate hydrolases"/>
    <property type="match status" value="1"/>
</dbReference>
<gene>
    <name evidence="1" type="ORF">ACFPQ4_02515</name>
</gene>
<evidence type="ECO:0008006" key="3">
    <source>
        <dbReference type="Google" id="ProtNLM"/>
    </source>
</evidence>
<comment type="caution">
    <text evidence="1">The sequence shown here is derived from an EMBL/GenBank/DDBJ whole genome shotgun (WGS) entry which is preliminary data.</text>
</comment>
<sequence length="42" mass="5027">MYKERCPLYEFYADIIIDGEDLEIEEVVNEILNQLHSKKHST</sequence>
<dbReference type="RefSeq" id="WP_378110152.1">
    <property type="nucleotide sequence ID" value="NZ_JBHSNC010000007.1"/>
</dbReference>
<accession>A0ABW0QW20</accession>
<dbReference type="Proteomes" id="UP001596108">
    <property type="component" value="Unassembled WGS sequence"/>
</dbReference>
<protein>
    <recommendedName>
        <fullName evidence="3">Adenylate kinase</fullName>
    </recommendedName>
</protein>
<proteinExistence type="predicted"/>